<gene>
    <name evidence="1" type="ORF">H9647_02495</name>
</gene>
<evidence type="ECO:0000313" key="1">
    <source>
        <dbReference type="EMBL" id="MBD7966924.1"/>
    </source>
</evidence>
<reference evidence="1 2" key="1">
    <citation type="submission" date="2020-08" db="EMBL/GenBank/DDBJ databases">
        <title>A Genomic Blueprint of the Chicken Gut Microbiome.</title>
        <authorList>
            <person name="Gilroy R."/>
            <person name="Ravi A."/>
            <person name="Getino M."/>
            <person name="Pursley I."/>
            <person name="Horton D.L."/>
            <person name="Alikhan N.-F."/>
            <person name="Baker D."/>
            <person name="Gharbi K."/>
            <person name="Hall N."/>
            <person name="Watson M."/>
            <person name="Adriaenssens E.M."/>
            <person name="Foster-Nyarko E."/>
            <person name="Jarju S."/>
            <person name="Secka A."/>
            <person name="Antonio M."/>
            <person name="Oren A."/>
            <person name="Chaudhuri R."/>
            <person name="La Ragione R.M."/>
            <person name="Hildebrand F."/>
            <person name="Pallen M.J."/>
        </authorList>
    </citation>
    <scope>NUCLEOTIDE SEQUENCE [LARGE SCALE GENOMIC DNA]</scope>
    <source>
        <strain evidence="1 2">Sa2BVA9</strain>
    </source>
</reference>
<dbReference type="EMBL" id="JACSQL010000001">
    <property type="protein sequence ID" value="MBD7966924.1"/>
    <property type="molecule type" value="Genomic_DNA"/>
</dbReference>
<proteinExistence type="predicted"/>
<keyword evidence="2" id="KW-1185">Reference proteome</keyword>
<protein>
    <recommendedName>
        <fullName evidence="3">Deacetylase PdaC domain-containing protein</fullName>
    </recommendedName>
</protein>
<dbReference type="RefSeq" id="WP_191797882.1">
    <property type="nucleotide sequence ID" value="NZ_JACSQL010000001.1"/>
</dbReference>
<dbReference type="Proteomes" id="UP000608071">
    <property type="component" value="Unassembled WGS sequence"/>
</dbReference>
<sequence length="231" mass="25650">MNKLLKSLMLLTAIMLIGSVVVYAEFKGSSHLNRELLEENIDDKQESEQVDQQKEAALQAIAEVTNTENRLYTVQESAGFYEGFKLHWEGKTAEFKWKSIASPAAPAELLSGDVTGDGTKDAIITLPAGYGTGVYLEDIHVVDGKTLREELIEDAANAAKKWAVSSTEVTNQEELLLNHIDYQMNENEQLTALIGVAISPLEYIGELAMTYVYNTEKEMLMIDSISYTAFE</sequence>
<organism evidence="1 2">
    <name type="scientific">Paenibacillus gallinarum</name>
    <dbReference type="NCBI Taxonomy" id="2762232"/>
    <lineage>
        <taxon>Bacteria</taxon>
        <taxon>Bacillati</taxon>
        <taxon>Bacillota</taxon>
        <taxon>Bacilli</taxon>
        <taxon>Bacillales</taxon>
        <taxon>Paenibacillaceae</taxon>
        <taxon>Paenibacillus</taxon>
    </lineage>
</organism>
<evidence type="ECO:0000313" key="2">
    <source>
        <dbReference type="Proteomes" id="UP000608071"/>
    </source>
</evidence>
<evidence type="ECO:0008006" key="3">
    <source>
        <dbReference type="Google" id="ProtNLM"/>
    </source>
</evidence>
<name>A0ABR8STV6_9BACL</name>
<accession>A0ABR8STV6</accession>
<comment type="caution">
    <text evidence="1">The sequence shown here is derived from an EMBL/GenBank/DDBJ whole genome shotgun (WGS) entry which is preliminary data.</text>
</comment>